<accession>G8CQS4</accession>
<dbReference type="Pfam" id="PF12838">
    <property type="entry name" value="Fer4_7"/>
    <property type="match status" value="1"/>
</dbReference>
<feature type="domain" description="4Fe-4S ferredoxin-type" evidence="4">
    <location>
        <begin position="192"/>
        <end position="221"/>
    </location>
</feature>
<dbReference type="SUPFAM" id="SSF53920">
    <property type="entry name" value="Fe-only hydrogenase"/>
    <property type="match status" value="1"/>
</dbReference>
<dbReference type="AlphaFoldDB" id="G8CQS4"/>
<name>G8CQS4_LEAAZ</name>
<keyword evidence="2" id="KW-0408">Iron</keyword>
<dbReference type="Gene3D" id="3.30.70.20">
    <property type="match status" value="2"/>
</dbReference>
<dbReference type="Gene3D" id="3.40.950.10">
    <property type="entry name" value="Fe-only Hydrogenase (Larger Subunit), Chain L, domain 3"/>
    <property type="match status" value="1"/>
</dbReference>
<dbReference type="PROSITE" id="PS00198">
    <property type="entry name" value="4FE4S_FER_1"/>
    <property type="match status" value="2"/>
</dbReference>
<dbReference type="Pfam" id="PF00037">
    <property type="entry name" value="Fer4"/>
    <property type="match status" value="1"/>
</dbReference>
<evidence type="ECO:0000259" key="4">
    <source>
        <dbReference type="PROSITE" id="PS51379"/>
    </source>
</evidence>
<dbReference type="InterPro" id="IPR027631">
    <property type="entry name" value="Mono_FeFe_hydrog"/>
</dbReference>
<organism evidence="5">
    <name type="scientific">Leadbettera azotonutricia (strain ATCC BAA-888 / DSM 13862 / ZAS-9)</name>
    <name type="common">Treponema azotonutricium</name>
    <dbReference type="NCBI Taxonomy" id="545695"/>
    <lineage>
        <taxon>Bacteria</taxon>
        <taxon>Pseudomonadati</taxon>
        <taxon>Spirochaetota</taxon>
        <taxon>Spirochaetia</taxon>
        <taxon>Spirochaetales</taxon>
        <taxon>Breznakiellaceae</taxon>
        <taxon>Leadbettera</taxon>
    </lineage>
</organism>
<keyword evidence="3" id="KW-0411">Iron-sulfur</keyword>
<dbReference type="CDD" id="cd10549">
    <property type="entry name" value="MtMvhB_like"/>
    <property type="match status" value="1"/>
</dbReference>
<keyword evidence="1" id="KW-0479">Metal-binding</keyword>
<dbReference type="InterPro" id="IPR004108">
    <property type="entry name" value="Fe_hydrogenase_lsu_C"/>
</dbReference>
<dbReference type="PROSITE" id="PS51379">
    <property type="entry name" value="4FE4S_FER_2"/>
    <property type="match status" value="3"/>
</dbReference>
<evidence type="ECO:0000313" key="5">
    <source>
        <dbReference type="EMBL" id="AEL20817.1"/>
    </source>
</evidence>
<dbReference type="EMBL" id="HQ020731">
    <property type="protein sequence ID" value="AEL20817.1"/>
    <property type="molecule type" value="Genomic_DNA"/>
</dbReference>
<dbReference type="NCBIfam" id="TIGR04105">
    <property type="entry name" value="FeFe_hydrog_B1"/>
    <property type="match status" value="1"/>
</dbReference>
<dbReference type="Pfam" id="PF02906">
    <property type="entry name" value="Fe_hyd_lg_C"/>
    <property type="match status" value="1"/>
</dbReference>
<feature type="domain" description="4Fe-4S ferredoxin-type" evidence="4">
    <location>
        <begin position="115"/>
        <end position="145"/>
    </location>
</feature>
<dbReference type="InterPro" id="IPR017900">
    <property type="entry name" value="4Fe4S_Fe_S_CS"/>
</dbReference>
<evidence type="ECO:0000256" key="2">
    <source>
        <dbReference type="ARBA" id="ARBA00023004"/>
    </source>
</evidence>
<dbReference type="GO" id="GO:0046872">
    <property type="term" value="F:metal ion binding"/>
    <property type="evidence" value="ECO:0007669"/>
    <property type="project" value="UniProtKB-KW"/>
</dbReference>
<sequence length="509" mass="55992">MRQCMAHYNNNAVLIKRQLLVSIIKLLLEDKLEDEVDRIPYEMTKGADYESIRCCVYHDRSILKTRILARLGFSIEDYIEDGSSLVPQVRKALKRKKIEGPILTVLDEACNACIKTQYLITDACQGCLARPCTMNCPKKAISFSRNRADIDKAKCINCGICLQACPYHAIIKIPVPCEEACPVDAIAKDNDGKERIDFTKCVFCGNCIRTCPFGAMMDKSQIVDVINAMKSGKKLSAMIAPAIAGQFRATLEKLVGALKQAGFDEVYEVALGADITARKEAEEFAERMERDESFMTTSCCPSYIEMVKKHLPDLKSHVSNTRTPMHYTAEIAKKDHPDYGRVFIGPCLAKRKEGIDDPLIDYVLTAEEIGALFTAMDINVMEAEDGIAAGGNARKEGRSFPWSGGVAEAVKLNLKAISQFKSVPASGRGKNDSKTVLVDVMSSFEPVRIDGFTKEGVQTLKDWSLGYNTGTILEVMACPGGCISGPMVIANPKIALNQVKKLAEEGSHE</sequence>
<gene>
    <name evidence="5" type="primary">hydA3</name>
</gene>
<dbReference type="InterPro" id="IPR009016">
    <property type="entry name" value="Fe_hydrogenase"/>
</dbReference>
<dbReference type="Gene3D" id="3.40.50.1780">
    <property type="match status" value="1"/>
</dbReference>
<proteinExistence type="predicted"/>
<dbReference type="GO" id="GO:0051536">
    <property type="term" value="F:iron-sulfur cluster binding"/>
    <property type="evidence" value="ECO:0007669"/>
    <property type="project" value="UniProtKB-KW"/>
</dbReference>
<reference evidence="5" key="1">
    <citation type="journal article" date="2012" name="Microb. Ecol.">
        <title>Genomic analysis reveals multiple [FeFe] hydrogenases and hydrogen sensors encoded by treponemes from the H(2)-rich termite gut.</title>
        <authorList>
            <person name="Ballor N.R."/>
            <person name="Paulsen I."/>
            <person name="Leadbetter J.R."/>
        </authorList>
    </citation>
    <scope>NUCLEOTIDE SEQUENCE</scope>
    <source>
        <strain evidence="5">TREAZ_2002</strain>
    </source>
</reference>
<dbReference type="InterPro" id="IPR017896">
    <property type="entry name" value="4Fe4S_Fe-S-bd"/>
</dbReference>
<protein>
    <submittedName>
        <fullName evidence="5">HydA3</fullName>
    </submittedName>
</protein>
<feature type="domain" description="4Fe-4S ferredoxin-type" evidence="4">
    <location>
        <begin position="146"/>
        <end position="175"/>
    </location>
</feature>
<dbReference type="InterPro" id="IPR050340">
    <property type="entry name" value="Cytosolic_Fe-S_CAF"/>
</dbReference>
<dbReference type="PANTHER" id="PTHR11615">
    <property type="entry name" value="NITRATE, FORMATE, IRON DEHYDROGENASE"/>
    <property type="match status" value="1"/>
</dbReference>
<evidence type="ECO:0000256" key="1">
    <source>
        <dbReference type="ARBA" id="ARBA00022723"/>
    </source>
</evidence>
<dbReference type="SUPFAM" id="SSF46548">
    <property type="entry name" value="alpha-helical ferredoxin"/>
    <property type="match status" value="1"/>
</dbReference>
<evidence type="ECO:0000256" key="3">
    <source>
        <dbReference type="ARBA" id="ARBA00023014"/>
    </source>
</evidence>